<organism evidence="8 9">
    <name type="scientific">Luteimonas wenzhouensis</name>
    <dbReference type="NCBI Taxonomy" id="2599615"/>
    <lineage>
        <taxon>Bacteria</taxon>
        <taxon>Pseudomonadati</taxon>
        <taxon>Pseudomonadota</taxon>
        <taxon>Gammaproteobacteria</taxon>
        <taxon>Lysobacterales</taxon>
        <taxon>Lysobacteraceae</taxon>
        <taxon>Luteimonas</taxon>
    </lineage>
</organism>
<evidence type="ECO:0000256" key="1">
    <source>
        <dbReference type="ARBA" id="ARBA00022741"/>
    </source>
</evidence>
<keyword evidence="2" id="KW-0067">ATP-binding</keyword>
<dbReference type="Pfam" id="PF02954">
    <property type="entry name" value="HTH_8"/>
    <property type="match status" value="1"/>
</dbReference>
<dbReference type="InterPro" id="IPR027417">
    <property type="entry name" value="P-loop_NTPase"/>
</dbReference>
<dbReference type="AlphaFoldDB" id="A0A5C5TV16"/>
<dbReference type="Pfam" id="PF25601">
    <property type="entry name" value="AAA_lid_14"/>
    <property type="match status" value="1"/>
</dbReference>
<dbReference type="SUPFAM" id="SSF52540">
    <property type="entry name" value="P-loop containing nucleoside triphosphate hydrolases"/>
    <property type="match status" value="1"/>
</dbReference>
<reference evidence="8 9" key="1">
    <citation type="submission" date="2019-07" db="EMBL/GenBank/DDBJ databases">
        <title>Luteimonas sp. YD-1 nov., isolated from acidic soil.</title>
        <authorList>
            <person name="Zhou J."/>
        </authorList>
    </citation>
    <scope>NUCLEOTIDE SEQUENCE [LARGE SCALE GENOMIC DNA]</scope>
    <source>
        <strain evidence="8 9">YD-1</strain>
    </source>
</reference>
<dbReference type="CDD" id="cd00009">
    <property type="entry name" value="AAA"/>
    <property type="match status" value="1"/>
</dbReference>
<dbReference type="Gene3D" id="3.40.50.2300">
    <property type="match status" value="1"/>
</dbReference>
<dbReference type="PROSITE" id="PS00676">
    <property type="entry name" value="SIGMA54_INTERACT_2"/>
    <property type="match status" value="1"/>
</dbReference>
<evidence type="ECO:0000256" key="5">
    <source>
        <dbReference type="ARBA" id="ARBA00023163"/>
    </source>
</evidence>
<keyword evidence="9" id="KW-1185">Reference proteome</keyword>
<evidence type="ECO:0000313" key="8">
    <source>
        <dbReference type="EMBL" id="TWT18031.1"/>
    </source>
</evidence>
<dbReference type="Gene3D" id="1.10.10.60">
    <property type="entry name" value="Homeodomain-like"/>
    <property type="match status" value="1"/>
</dbReference>
<proteinExistence type="predicted"/>
<feature type="region of interest" description="Disordered" evidence="6">
    <location>
        <begin position="390"/>
        <end position="410"/>
    </location>
</feature>
<accession>A0A5C5TV16</accession>
<name>A0A5C5TV16_9GAMM</name>
<evidence type="ECO:0000313" key="9">
    <source>
        <dbReference type="Proteomes" id="UP000315949"/>
    </source>
</evidence>
<dbReference type="InterPro" id="IPR002078">
    <property type="entry name" value="Sigma_54_int"/>
</dbReference>
<evidence type="ECO:0000256" key="6">
    <source>
        <dbReference type="SAM" id="MobiDB-lite"/>
    </source>
</evidence>
<dbReference type="Gene3D" id="1.10.8.60">
    <property type="match status" value="1"/>
</dbReference>
<dbReference type="InterPro" id="IPR058031">
    <property type="entry name" value="AAA_lid_NorR"/>
</dbReference>
<sequence length="497" mass="53931">MSESRILVIDRDDARAERVATLLDFMDFNPRIVDDAADIDLARARASDWVAVVVGDVGDGASWEAFAQWLAAQSLHPPVLELPGHAADAPWRGHLHPQSVWPLAYPIRRAQLQDALRRASLKRIDDDARREVHSSGPTGRSAAVLQLNRMIDQVAPHDTTVLLLGESGTGKEVAARALHDRSPRRDKPFVAVNCGAIPADLLESELFGHEKGAFTGALTQRKGRFEMAEGGTLLLDEIGDMSMPMQVKLLRVLQERCFERVGGTTTIKCNVRVIAATHRNLEQRIASGDFREDLFYRLNVFPIEMPALRDRTEDLPDLVAAITRQLAESGRGRVSLSADAIAALRHYRWPGNVRELSNLLERLAVLHPGGTVRAADLPARYRAAAAAAGDLFDPPPAPEPGPAAAEAPQAASALDPAHISALTTLPPQGIDLRGHMAGIELGLLRAALEQAGGVVAHAAPLLGLRRTTLVEKLRKYGIDREQLAAGETARDRRAAAF</sequence>
<dbReference type="OrthoDB" id="9804019at2"/>
<evidence type="ECO:0000256" key="3">
    <source>
        <dbReference type="ARBA" id="ARBA00023015"/>
    </source>
</evidence>
<dbReference type="InterPro" id="IPR009057">
    <property type="entry name" value="Homeodomain-like_sf"/>
</dbReference>
<keyword evidence="3" id="KW-0805">Transcription regulation</keyword>
<dbReference type="InterPro" id="IPR025944">
    <property type="entry name" value="Sigma_54_int_dom_CS"/>
</dbReference>
<feature type="domain" description="Sigma-54 factor interaction" evidence="7">
    <location>
        <begin position="137"/>
        <end position="365"/>
    </location>
</feature>
<keyword evidence="1" id="KW-0547">Nucleotide-binding</keyword>
<dbReference type="InterPro" id="IPR002197">
    <property type="entry name" value="HTH_Fis"/>
</dbReference>
<dbReference type="GO" id="GO:0043565">
    <property type="term" value="F:sequence-specific DNA binding"/>
    <property type="evidence" value="ECO:0007669"/>
    <property type="project" value="InterPro"/>
</dbReference>
<gene>
    <name evidence="8" type="ORF">FQY79_12040</name>
</gene>
<dbReference type="PANTHER" id="PTHR32071">
    <property type="entry name" value="TRANSCRIPTIONAL REGULATORY PROTEIN"/>
    <property type="match status" value="1"/>
</dbReference>
<dbReference type="SUPFAM" id="SSF46689">
    <property type="entry name" value="Homeodomain-like"/>
    <property type="match status" value="1"/>
</dbReference>
<dbReference type="PANTHER" id="PTHR32071:SF117">
    <property type="entry name" value="PTS-DEPENDENT DIHYDROXYACETONE KINASE OPERON REGULATORY PROTEIN-RELATED"/>
    <property type="match status" value="1"/>
</dbReference>
<dbReference type="InterPro" id="IPR010518">
    <property type="entry name" value="FleQ"/>
</dbReference>
<dbReference type="RefSeq" id="WP_146313148.1">
    <property type="nucleotide sequence ID" value="NZ_VOHE01000006.1"/>
</dbReference>
<evidence type="ECO:0000256" key="2">
    <source>
        <dbReference type="ARBA" id="ARBA00022840"/>
    </source>
</evidence>
<dbReference type="InterPro" id="IPR003593">
    <property type="entry name" value="AAA+_ATPase"/>
</dbReference>
<comment type="caution">
    <text evidence="8">The sequence shown here is derived from an EMBL/GenBank/DDBJ whole genome shotgun (WGS) entry which is preliminary data.</text>
</comment>
<dbReference type="FunFam" id="3.40.50.300:FF:000006">
    <property type="entry name" value="DNA-binding transcriptional regulator NtrC"/>
    <property type="match status" value="1"/>
</dbReference>
<keyword evidence="5" id="KW-0804">Transcription</keyword>
<protein>
    <submittedName>
        <fullName evidence="8">Sigma-54-dependent Fis family transcriptional regulator</fullName>
    </submittedName>
</protein>
<keyword evidence="4" id="KW-0238">DNA-binding</keyword>
<dbReference type="Pfam" id="PF06490">
    <property type="entry name" value="FleQ"/>
    <property type="match status" value="1"/>
</dbReference>
<dbReference type="InterPro" id="IPR025943">
    <property type="entry name" value="Sigma_54_int_dom_ATP-bd_2"/>
</dbReference>
<dbReference type="Pfam" id="PF00158">
    <property type="entry name" value="Sigma54_activat"/>
    <property type="match status" value="1"/>
</dbReference>
<evidence type="ECO:0000256" key="4">
    <source>
        <dbReference type="ARBA" id="ARBA00023125"/>
    </source>
</evidence>
<dbReference type="EMBL" id="VOHE01000006">
    <property type="protein sequence ID" value="TWT18031.1"/>
    <property type="molecule type" value="Genomic_DNA"/>
</dbReference>
<dbReference type="GO" id="GO:0005524">
    <property type="term" value="F:ATP binding"/>
    <property type="evidence" value="ECO:0007669"/>
    <property type="project" value="UniProtKB-KW"/>
</dbReference>
<dbReference type="PROSITE" id="PS50045">
    <property type="entry name" value="SIGMA54_INTERACT_4"/>
    <property type="match status" value="1"/>
</dbReference>
<dbReference type="PROSITE" id="PS00688">
    <property type="entry name" value="SIGMA54_INTERACT_3"/>
    <property type="match status" value="1"/>
</dbReference>
<dbReference type="InterPro" id="IPR011006">
    <property type="entry name" value="CheY-like_superfamily"/>
</dbReference>
<dbReference type="GO" id="GO:0006355">
    <property type="term" value="P:regulation of DNA-templated transcription"/>
    <property type="evidence" value="ECO:0007669"/>
    <property type="project" value="InterPro"/>
</dbReference>
<dbReference type="Gene3D" id="3.40.50.300">
    <property type="entry name" value="P-loop containing nucleotide triphosphate hydrolases"/>
    <property type="match status" value="1"/>
</dbReference>
<dbReference type="PRINTS" id="PR01590">
    <property type="entry name" value="HTHFIS"/>
</dbReference>
<dbReference type="SUPFAM" id="SSF52172">
    <property type="entry name" value="CheY-like"/>
    <property type="match status" value="1"/>
</dbReference>
<dbReference type="Proteomes" id="UP000315949">
    <property type="component" value="Unassembled WGS sequence"/>
</dbReference>
<evidence type="ECO:0000259" key="7">
    <source>
        <dbReference type="PROSITE" id="PS50045"/>
    </source>
</evidence>
<dbReference type="SMART" id="SM00382">
    <property type="entry name" value="AAA"/>
    <property type="match status" value="1"/>
</dbReference>